<keyword evidence="4" id="KW-1185">Reference proteome</keyword>
<keyword evidence="3" id="KW-0449">Lipoprotein</keyword>
<dbReference type="OrthoDB" id="5700849at2"/>
<evidence type="ECO:0000256" key="1">
    <source>
        <dbReference type="ARBA" id="ARBA00022729"/>
    </source>
</evidence>
<organism evidence="3 4">
    <name type="scientific">Hypericibacter terrae</name>
    <dbReference type="NCBI Taxonomy" id="2602015"/>
    <lineage>
        <taxon>Bacteria</taxon>
        <taxon>Pseudomonadati</taxon>
        <taxon>Pseudomonadota</taxon>
        <taxon>Alphaproteobacteria</taxon>
        <taxon>Rhodospirillales</taxon>
        <taxon>Dongiaceae</taxon>
        <taxon>Hypericibacter</taxon>
    </lineage>
</organism>
<proteinExistence type="predicted"/>
<evidence type="ECO:0000313" key="4">
    <source>
        <dbReference type="Proteomes" id="UP000326202"/>
    </source>
</evidence>
<dbReference type="CDD" id="cd16325">
    <property type="entry name" value="LolA"/>
    <property type="match status" value="1"/>
</dbReference>
<accession>A0A5J6MG71</accession>
<dbReference type="SUPFAM" id="SSF89392">
    <property type="entry name" value="Prokaryotic lipoproteins and lipoprotein localization factors"/>
    <property type="match status" value="1"/>
</dbReference>
<evidence type="ECO:0000256" key="2">
    <source>
        <dbReference type="SAM" id="SignalP"/>
    </source>
</evidence>
<sequence>MKRLGLLLLVLFCGFSSALAEGPTDNRLTEGQVLRGQFVQERHLQGFDNPLRSEGRFVLAPGHGLIWQTEKPFAITTVITAAGLAQEVNGNQTLKLEAAKLPFLNQLYDMLSGALTGEWAKLEAGFVVTRKGDDRHWQVSLKPRNVDDPGMPFTAIDVTGSQFIDDMTLTKPDGDFDKLSYHDQAVSDQPLTAAESAAFATTAP</sequence>
<feature type="chain" id="PRO_5023827138" evidence="2">
    <location>
        <begin position="21"/>
        <end position="204"/>
    </location>
</feature>
<dbReference type="Proteomes" id="UP000326202">
    <property type="component" value="Chromosome"/>
</dbReference>
<dbReference type="Gene3D" id="2.50.20.10">
    <property type="entry name" value="Lipoprotein localisation LolA/LolB/LppX"/>
    <property type="match status" value="1"/>
</dbReference>
<dbReference type="InterPro" id="IPR029046">
    <property type="entry name" value="LolA/LolB/LppX"/>
</dbReference>
<dbReference type="EMBL" id="CP042906">
    <property type="protein sequence ID" value="QEX16494.1"/>
    <property type="molecule type" value="Genomic_DNA"/>
</dbReference>
<feature type="signal peptide" evidence="2">
    <location>
        <begin position="1"/>
        <end position="20"/>
    </location>
</feature>
<dbReference type="AlphaFoldDB" id="A0A5J6MG71"/>
<gene>
    <name evidence="3" type="ORF">FRZ44_17890</name>
</gene>
<dbReference type="RefSeq" id="WP_151176846.1">
    <property type="nucleotide sequence ID" value="NZ_CP042906.1"/>
</dbReference>
<dbReference type="KEGG" id="htq:FRZ44_17890"/>
<protein>
    <submittedName>
        <fullName evidence="3">Outer-membrane lipoprotein carrier protein</fullName>
    </submittedName>
</protein>
<name>A0A5J6MG71_9PROT</name>
<reference evidence="3 4" key="1">
    <citation type="submission" date="2019-08" db="EMBL/GenBank/DDBJ databases">
        <title>Hyperibacter terrae gen. nov., sp. nov. and Hyperibacter viscosus sp. nov., two new members in the family Rhodospirillaceae isolated from the rhizosphere of Hypericum perforatum.</title>
        <authorList>
            <person name="Noviana Z."/>
        </authorList>
    </citation>
    <scope>NUCLEOTIDE SEQUENCE [LARGE SCALE GENOMIC DNA]</scope>
    <source>
        <strain evidence="3 4">R5913</strain>
    </source>
</reference>
<evidence type="ECO:0000313" key="3">
    <source>
        <dbReference type="EMBL" id="QEX16494.1"/>
    </source>
</evidence>
<dbReference type="InterPro" id="IPR004564">
    <property type="entry name" value="OM_lipoprot_carrier_LolA-like"/>
</dbReference>
<dbReference type="Pfam" id="PF19574">
    <property type="entry name" value="LolA_3"/>
    <property type="match status" value="1"/>
</dbReference>
<keyword evidence="1 2" id="KW-0732">Signal</keyword>